<gene>
    <name evidence="9" type="ORF">SAMN02745110_01100</name>
</gene>
<feature type="transmembrane region" description="Helical" evidence="8">
    <location>
        <begin position="152"/>
        <end position="172"/>
    </location>
</feature>
<keyword evidence="3 7" id="KW-1003">Cell membrane</keyword>
<dbReference type="OrthoDB" id="9805788at2"/>
<dbReference type="Pfam" id="PF03062">
    <property type="entry name" value="MBOAT"/>
    <property type="match status" value="1"/>
</dbReference>
<dbReference type="Proteomes" id="UP000189857">
    <property type="component" value="Unassembled WGS sequence"/>
</dbReference>
<comment type="subcellular location">
    <subcellularLocation>
        <location evidence="1">Cell membrane</location>
        <topology evidence="1">Multi-pass membrane protein</topology>
    </subcellularLocation>
</comment>
<dbReference type="GO" id="GO:0042121">
    <property type="term" value="P:alginic acid biosynthetic process"/>
    <property type="evidence" value="ECO:0007669"/>
    <property type="project" value="InterPro"/>
</dbReference>
<evidence type="ECO:0000256" key="3">
    <source>
        <dbReference type="ARBA" id="ARBA00022475"/>
    </source>
</evidence>
<dbReference type="PIRSF" id="PIRSF016636">
    <property type="entry name" value="AlgI_DltB"/>
    <property type="match status" value="1"/>
</dbReference>
<feature type="transmembrane region" description="Helical" evidence="8">
    <location>
        <begin position="225"/>
        <end position="243"/>
    </location>
</feature>
<evidence type="ECO:0000313" key="9">
    <source>
        <dbReference type="EMBL" id="SJZ61770.1"/>
    </source>
</evidence>
<feature type="transmembrane region" description="Helical" evidence="8">
    <location>
        <begin position="328"/>
        <end position="346"/>
    </location>
</feature>
<dbReference type="InterPro" id="IPR028362">
    <property type="entry name" value="AlgI"/>
</dbReference>
<feature type="transmembrane region" description="Helical" evidence="8">
    <location>
        <begin position="402"/>
        <end position="423"/>
    </location>
</feature>
<keyword evidence="4 8" id="KW-0812">Transmembrane</keyword>
<dbReference type="PANTHER" id="PTHR13285">
    <property type="entry name" value="ACYLTRANSFERASE"/>
    <property type="match status" value="1"/>
</dbReference>
<feature type="transmembrane region" description="Helical" evidence="8">
    <location>
        <begin position="76"/>
        <end position="95"/>
    </location>
</feature>
<protein>
    <submittedName>
        <fullName evidence="9">Alginate O-acetyltransferase complex protein AlgI</fullName>
    </submittedName>
</protein>
<accession>A0A1T4M439</accession>
<dbReference type="InterPro" id="IPR004299">
    <property type="entry name" value="MBOAT_fam"/>
</dbReference>
<evidence type="ECO:0000256" key="2">
    <source>
        <dbReference type="ARBA" id="ARBA00010323"/>
    </source>
</evidence>
<feature type="transmembrane region" description="Helical" evidence="8">
    <location>
        <begin position="6"/>
        <end position="23"/>
    </location>
</feature>
<evidence type="ECO:0000256" key="4">
    <source>
        <dbReference type="ARBA" id="ARBA00022692"/>
    </source>
</evidence>
<sequence>MLFSSITFLYVFLPAVLLLYFIAPRKIRNLILLMTSLIFYGWGEPKYIIVMVVSIIVGYIFGRLTGSFKKKSKDKTAKLCVVLSTIVNLGILIFFKYTDFFISNINKVGGFGIKLLDLALPLGISFYTFQILSYSIDVYRGEVEPQKNIIDLAAYITLFPQLIAGPIVRYQTIEKQLKERKESIDLFASGVMRFVIGLGKKVIIANSVASMYETIKALPDEKSSVALYWVASLLFSFQIYFDFSGYSDMAIGLGRLFGFEFLENFEHPYISKSITEFWRRWHISLSSWFKDYVYIPLGGNRCKKSRMFFNIFIVWLLTGFWHGAEWNFIIWGLYYFIILMLEKSFLLRVLKKLPAVLQHIYSLFLINMGWVIFSNDNLDKLGKTLRCMFGIGNIDLYNKTTAFYLLSFIVMIILAAIGSTEIPKKIGKKIDDSKAGAIGAVIFILIVMTLSTAGLASDAFNPFMYFRF</sequence>
<dbReference type="PANTHER" id="PTHR13285:SF18">
    <property type="entry name" value="PROTEIN-CYSTEINE N-PALMITOYLTRANSFERASE RASP"/>
    <property type="match status" value="1"/>
</dbReference>
<keyword evidence="6 7" id="KW-0472">Membrane</keyword>
<feature type="transmembrane region" description="Helical" evidence="8">
    <location>
        <begin position="307"/>
        <end position="322"/>
    </location>
</feature>
<dbReference type="AlphaFoldDB" id="A0A1T4M439"/>
<feature type="transmembrane region" description="Helical" evidence="8">
    <location>
        <begin position="44"/>
        <end position="64"/>
    </location>
</feature>
<organism evidence="9 10">
    <name type="scientific">Eubacterium ruminantium</name>
    <dbReference type="NCBI Taxonomy" id="42322"/>
    <lineage>
        <taxon>Bacteria</taxon>
        <taxon>Bacillati</taxon>
        <taxon>Bacillota</taxon>
        <taxon>Clostridia</taxon>
        <taxon>Eubacteriales</taxon>
        <taxon>Eubacteriaceae</taxon>
        <taxon>Eubacterium</taxon>
    </lineage>
</organism>
<keyword evidence="10" id="KW-1185">Reference proteome</keyword>
<comment type="similarity">
    <text evidence="2 7">Belongs to the membrane-bound acyltransferase family.</text>
</comment>
<keyword evidence="7" id="KW-0012">Acyltransferase</keyword>
<evidence type="ECO:0000256" key="1">
    <source>
        <dbReference type="ARBA" id="ARBA00004651"/>
    </source>
</evidence>
<dbReference type="GO" id="GO:0005886">
    <property type="term" value="C:plasma membrane"/>
    <property type="evidence" value="ECO:0007669"/>
    <property type="project" value="UniProtKB-SubCell"/>
</dbReference>
<feature type="transmembrane region" description="Helical" evidence="8">
    <location>
        <begin position="115"/>
        <end position="132"/>
    </location>
</feature>
<feature type="transmembrane region" description="Helical" evidence="8">
    <location>
        <begin position="353"/>
        <end position="373"/>
    </location>
</feature>
<name>A0A1T4M439_9FIRM</name>
<evidence type="ECO:0000313" key="10">
    <source>
        <dbReference type="Proteomes" id="UP000189857"/>
    </source>
</evidence>
<dbReference type="EMBL" id="FUXA01000006">
    <property type="protein sequence ID" value="SJZ61770.1"/>
    <property type="molecule type" value="Genomic_DNA"/>
</dbReference>
<evidence type="ECO:0000256" key="5">
    <source>
        <dbReference type="ARBA" id="ARBA00022989"/>
    </source>
</evidence>
<proteinExistence type="inferred from homology"/>
<dbReference type="GO" id="GO:0016746">
    <property type="term" value="F:acyltransferase activity"/>
    <property type="evidence" value="ECO:0007669"/>
    <property type="project" value="UniProtKB-KW"/>
</dbReference>
<evidence type="ECO:0000256" key="6">
    <source>
        <dbReference type="ARBA" id="ARBA00023136"/>
    </source>
</evidence>
<evidence type="ECO:0000256" key="7">
    <source>
        <dbReference type="PIRNR" id="PIRNR016636"/>
    </source>
</evidence>
<keyword evidence="7 9" id="KW-0808">Transferase</keyword>
<feature type="transmembrane region" description="Helical" evidence="8">
    <location>
        <begin position="435"/>
        <end position="456"/>
    </location>
</feature>
<dbReference type="InterPro" id="IPR024194">
    <property type="entry name" value="Ac/AlaTfrase_AlgI/DltB"/>
</dbReference>
<reference evidence="9 10" key="1">
    <citation type="submission" date="2017-02" db="EMBL/GenBank/DDBJ databases">
        <authorList>
            <person name="Peterson S.W."/>
        </authorList>
    </citation>
    <scope>NUCLEOTIDE SEQUENCE [LARGE SCALE GENOMIC DNA]</scope>
    <source>
        <strain evidence="9 10">ATCC 17233</strain>
    </source>
</reference>
<evidence type="ECO:0000256" key="8">
    <source>
        <dbReference type="SAM" id="Phobius"/>
    </source>
</evidence>
<keyword evidence="5 8" id="KW-1133">Transmembrane helix</keyword>
<dbReference type="PIRSF" id="PIRSF500217">
    <property type="entry name" value="AlgI"/>
    <property type="match status" value="1"/>
</dbReference>
<dbReference type="InterPro" id="IPR051085">
    <property type="entry name" value="MB_O-acyltransferase"/>
</dbReference>